<protein>
    <submittedName>
        <fullName evidence="1">Uncharacterized protein</fullName>
    </submittedName>
</protein>
<dbReference type="RefSeq" id="WP_024624747.1">
    <property type="nucleotide sequence ID" value="NZ_AYGX02000084.1"/>
</dbReference>
<dbReference type="EMBL" id="AYGX02000084">
    <property type="protein sequence ID" value="KRO27174.1"/>
    <property type="molecule type" value="Genomic_DNA"/>
</dbReference>
<dbReference type="AlphaFoldDB" id="A0A0R2NN85"/>
<sequence>MAQSKFELASQYPDGPALGAAVEAIKDNAKNGLNVRYATRNNDEIKFIFTDMKTGNVTEMAYEKNSDGSWTFNAAESSVIDDLKH</sequence>
<organism evidence="1 2">
    <name type="scientific">Lactiplantibacillus fabifermentans DSM 21115</name>
    <dbReference type="NCBI Taxonomy" id="1413187"/>
    <lineage>
        <taxon>Bacteria</taxon>
        <taxon>Bacillati</taxon>
        <taxon>Bacillota</taxon>
        <taxon>Bacilli</taxon>
        <taxon>Lactobacillales</taxon>
        <taxon>Lactobacillaceae</taxon>
        <taxon>Lactiplantibacillus</taxon>
    </lineage>
</organism>
<proteinExistence type="predicted"/>
<evidence type="ECO:0000313" key="2">
    <source>
        <dbReference type="Proteomes" id="UP000050920"/>
    </source>
</evidence>
<accession>A0A0R2NN85</accession>
<reference evidence="1 2" key="1">
    <citation type="journal article" date="2015" name="Genome Announc.">
        <title>Expanding the biotechnology potential of lactobacilli through comparative genomics of 213 strains and associated genera.</title>
        <authorList>
            <person name="Sun Z."/>
            <person name="Harris H.M."/>
            <person name="McCann A."/>
            <person name="Guo C."/>
            <person name="Argimon S."/>
            <person name="Zhang W."/>
            <person name="Yang X."/>
            <person name="Jeffery I.B."/>
            <person name="Cooney J.C."/>
            <person name="Kagawa T.F."/>
            <person name="Liu W."/>
            <person name="Song Y."/>
            <person name="Salvetti E."/>
            <person name="Wrobel A."/>
            <person name="Rasinkangas P."/>
            <person name="Parkhill J."/>
            <person name="Rea M.C."/>
            <person name="O'Sullivan O."/>
            <person name="Ritari J."/>
            <person name="Douillard F.P."/>
            <person name="Paul Ross R."/>
            <person name="Yang R."/>
            <person name="Briner A.E."/>
            <person name="Felis G.E."/>
            <person name="de Vos W.M."/>
            <person name="Barrangou R."/>
            <person name="Klaenhammer T.R."/>
            <person name="Caufield P.W."/>
            <person name="Cui Y."/>
            <person name="Zhang H."/>
            <person name="O'Toole P.W."/>
        </authorList>
    </citation>
    <scope>NUCLEOTIDE SEQUENCE [LARGE SCALE GENOMIC DNA]</scope>
    <source>
        <strain evidence="1 2">DSM 21115</strain>
    </source>
</reference>
<evidence type="ECO:0000313" key="1">
    <source>
        <dbReference type="EMBL" id="KRO27174.1"/>
    </source>
</evidence>
<dbReference type="Proteomes" id="UP000050920">
    <property type="component" value="Unassembled WGS sequence"/>
</dbReference>
<gene>
    <name evidence="1" type="ORF">DY78_GL000281</name>
</gene>
<comment type="caution">
    <text evidence="1">The sequence shown here is derived from an EMBL/GenBank/DDBJ whole genome shotgun (WGS) entry which is preliminary data.</text>
</comment>
<name>A0A0R2NN85_9LACO</name>
<keyword evidence="2" id="KW-1185">Reference proteome</keyword>